<keyword evidence="2" id="KW-1185">Reference proteome</keyword>
<evidence type="ECO:0000313" key="2">
    <source>
        <dbReference type="Proteomes" id="UP000198539"/>
    </source>
</evidence>
<gene>
    <name evidence="1" type="ORF">SAMN04488238_107168</name>
</gene>
<protein>
    <submittedName>
        <fullName evidence="1">Uncharacterized protein</fullName>
    </submittedName>
</protein>
<dbReference type="STRING" id="564137.SAMN04488238_107168"/>
<proteinExistence type="predicted"/>
<sequence>MRRIGPNGATALPESHGIPDTGFYGWGCAMHLNTMILRVGALCFLAVAGSGYALQSFMAPEGAVGGTVVGVDATQAVVSASLMPDRGAQDRMNDAGGAQFAALDGGPDVPLRARSLDTMTVTPAAPDCSIGLRLSAAPAGMIDLNLSAPCDPRARVLVEHAGLTFTLQTSATGAAQVMLPAMTTTAEVSVVFDDGRMTRETVAVPAAAAYDRVAVQWQGNDAFALQAYEFGAEFGMPGHIHRANPTATGADVSGRMITLGDPAVLWPLQAEVYTYPAAYRLADGAIRLETEAMITEHTCARQVTAKTIAAKAGVVQPVVEIGATLPPCDGTDGFIVLRHDLGLTRNALN</sequence>
<organism evidence="1 2">
    <name type="scientific">Roseicitreum antarcticum</name>
    <dbReference type="NCBI Taxonomy" id="564137"/>
    <lineage>
        <taxon>Bacteria</taxon>
        <taxon>Pseudomonadati</taxon>
        <taxon>Pseudomonadota</taxon>
        <taxon>Alphaproteobacteria</taxon>
        <taxon>Rhodobacterales</taxon>
        <taxon>Paracoccaceae</taxon>
        <taxon>Roseicitreum</taxon>
    </lineage>
</organism>
<evidence type="ECO:0000313" key="1">
    <source>
        <dbReference type="EMBL" id="SDX34303.1"/>
    </source>
</evidence>
<dbReference type="EMBL" id="FNOM01000007">
    <property type="protein sequence ID" value="SDX34303.1"/>
    <property type="molecule type" value="Genomic_DNA"/>
</dbReference>
<dbReference type="Proteomes" id="UP000198539">
    <property type="component" value="Unassembled WGS sequence"/>
</dbReference>
<name>A0A1H3AXG0_9RHOB</name>
<accession>A0A1H3AXG0</accession>
<reference evidence="1 2" key="1">
    <citation type="submission" date="2016-10" db="EMBL/GenBank/DDBJ databases">
        <authorList>
            <person name="de Groot N.N."/>
        </authorList>
    </citation>
    <scope>NUCLEOTIDE SEQUENCE [LARGE SCALE GENOMIC DNA]</scope>
    <source>
        <strain evidence="1 2">CGMCC 1.8894</strain>
    </source>
</reference>
<dbReference type="AlphaFoldDB" id="A0A1H3AXG0"/>